<name>A0A9P5R690_9FUNG</name>
<dbReference type="AlphaFoldDB" id="A0A9P5R690"/>
<feature type="non-terminal residue" evidence="1">
    <location>
        <position position="124"/>
    </location>
</feature>
<keyword evidence="2" id="KW-1185">Reference proteome</keyword>
<comment type="caution">
    <text evidence="1">The sequence shown here is derived from an EMBL/GenBank/DDBJ whole genome shotgun (WGS) entry which is preliminary data.</text>
</comment>
<gene>
    <name evidence="1" type="ORF">BG015_005660</name>
</gene>
<reference evidence="1" key="1">
    <citation type="journal article" date="2020" name="Fungal Divers.">
        <title>Resolving the Mortierellaceae phylogeny through synthesis of multi-gene phylogenetics and phylogenomics.</title>
        <authorList>
            <person name="Vandepol N."/>
            <person name="Liber J."/>
            <person name="Desiro A."/>
            <person name="Na H."/>
            <person name="Kennedy M."/>
            <person name="Barry K."/>
            <person name="Grigoriev I.V."/>
            <person name="Miller A.N."/>
            <person name="O'Donnell K."/>
            <person name="Stajich J.E."/>
            <person name="Bonito G."/>
        </authorList>
    </citation>
    <scope>NUCLEOTIDE SEQUENCE</scope>
    <source>
        <strain evidence="1">NRRL 6426</strain>
    </source>
</reference>
<organism evidence="1 2">
    <name type="scientific">Linnemannia schmuckeri</name>
    <dbReference type="NCBI Taxonomy" id="64567"/>
    <lineage>
        <taxon>Eukaryota</taxon>
        <taxon>Fungi</taxon>
        <taxon>Fungi incertae sedis</taxon>
        <taxon>Mucoromycota</taxon>
        <taxon>Mortierellomycotina</taxon>
        <taxon>Mortierellomycetes</taxon>
        <taxon>Mortierellales</taxon>
        <taxon>Mortierellaceae</taxon>
        <taxon>Linnemannia</taxon>
    </lineage>
</organism>
<protein>
    <recommendedName>
        <fullName evidence="3">Nuclease HARBI1</fullName>
    </recommendedName>
</protein>
<dbReference type="EMBL" id="JAAAUQ010002622">
    <property type="protein sequence ID" value="KAF9122082.1"/>
    <property type="molecule type" value="Genomic_DNA"/>
</dbReference>
<evidence type="ECO:0008006" key="3">
    <source>
        <dbReference type="Google" id="ProtNLM"/>
    </source>
</evidence>
<dbReference type="Proteomes" id="UP000748756">
    <property type="component" value="Unassembled WGS sequence"/>
</dbReference>
<accession>A0A9P5R690</accession>
<proteinExistence type="predicted"/>
<dbReference type="OrthoDB" id="2441260at2759"/>
<sequence length="124" mass="14029">MCYDLLNYLINKRYLYGPSPGTPPNSTIYRNIMLSARYPLHFKRNLRVTPKQFDFILNLIKDHVVFIGGTKPQIDVAVQLKVALIRLGHYGSLASVAHIADIMAVSTGSVVRYTERCIEAIYSL</sequence>
<evidence type="ECO:0000313" key="2">
    <source>
        <dbReference type="Proteomes" id="UP000748756"/>
    </source>
</evidence>
<evidence type="ECO:0000313" key="1">
    <source>
        <dbReference type="EMBL" id="KAF9122082.1"/>
    </source>
</evidence>